<dbReference type="Proteomes" id="UP000306229">
    <property type="component" value="Chromosome"/>
</dbReference>
<accession>A0A5B7TQV1</accession>
<evidence type="ECO:0000256" key="1">
    <source>
        <dbReference type="SAM" id="Phobius"/>
    </source>
</evidence>
<gene>
    <name evidence="3" type="ORF">FF125_03395</name>
</gene>
<dbReference type="Gene3D" id="3.30.1150.10">
    <property type="match status" value="1"/>
</dbReference>
<protein>
    <submittedName>
        <fullName evidence="3">Energy transducer TonB</fullName>
    </submittedName>
</protein>
<dbReference type="AlphaFoldDB" id="A0A5B7TQV1"/>
<proteinExistence type="predicted"/>
<evidence type="ECO:0000313" key="3">
    <source>
        <dbReference type="EMBL" id="QCX37526.1"/>
    </source>
</evidence>
<dbReference type="RefSeq" id="WP_138948459.1">
    <property type="nucleotide sequence ID" value="NZ_CP040749.1"/>
</dbReference>
<name>A0A5B7TQV1_9FLAO</name>
<dbReference type="GO" id="GO:0055085">
    <property type="term" value="P:transmembrane transport"/>
    <property type="evidence" value="ECO:0007669"/>
    <property type="project" value="InterPro"/>
</dbReference>
<dbReference type="KEGG" id="fbe:FF125_03395"/>
<keyword evidence="1" id="KW-0472">Membrane</keyword>
<sequence>MEVKKNPKAKLENYSGLFLQLGLALSLLIVYVSIQHRVYERSVSDLAGLIIEEQIVEDIPITERIEQIKPPPPPPPAPEVIEVVTDEAEVEETMLESTEIDQDDKVEVVDIDQVEEVVEEEVVLDDVPFAIIEDAPIFPGCKGNKAALKKCLQEKIMGHVGKNFDTNLTNELGLEAGKKRVIVLFSIDRNGNISKVQARGPHARLEKEAIRVVNSLPKMIPAKQRGIPVGVKYTLPITLEVRI</sequence>
<reference evidence="3 4" key="1">
    <citation type="submission" date="2019-05" db="EMBL/GenBank/DDBJ databases">
        <title>Algicella ahnfeltiae gen. nov., sp. nov., a novel marine bacterium of the family Flavobacteriaceae isolated from a red alga.</title>
        <authorList>
            <person name="Nedashkovskaya O.I."/>
            <person name="Kukhlevskiy A.D."/>
            <person name="Kim S.-G."/>
            <person name="Zhukova N.V."/>
            <person name="Mikhailov V.V."/>
        </authorList>
    </citation>
    <scope>NUCLEOTIDE SEQUENCE [LARGE SCALE GENOMIC DNA]</scope>
    <source>
        <strain evidence="3 4">10Alg115</strain>
    </source>
</reference>
<dbReference type="SUPFAM" id="SSF74653">
    <property type="entry name" value="TolA/TonB C-terminal domain"/>
    <property type="match status" value="1"/>
</dbReference>
<dbReference type="EMBL" id="CP040749">
    <property type="protein sequence ID" value="QCX37526.1"/>
    <property type="molecule type" value="Genomic_DNA"/>
</dbReference>
<feature type="transmembrane region" description="Helical" evidence="1">
    <location>
        <begin position="14"/>
        <end position="34"/>
    </location>
</feature>
<keyword evidence="1" id="KW-0812">Transmembrane</keyword>
<feature type="domain" description="TonB C-terminal" evidence="2">
    <location>
        <begin position="180"/>
        <end position="238"/>
    </location>
</feature>
<keyword evidence="1" id="KW-1133">Transmembrane helix</keyword>
<evidence type="ECO:0000259" key="2">
    <source>
        <dbReference type="Pfam" id="PF03544"/>
    </source>
</evidence>
<evidence type="ECO:0000313" key="4">
    <source>
        <dbReference type="Proteomes" id="UP000306229"/>
    </source>
</evidence>
<keyword evidence="4" id="KW-1185">Reference proteome</keyword>
<dbReference type="Pfam" id="PF03544">
    <property type="entry name" value="TonB_C"/>
    <property type="match status" value="1"/>
</dbReference>
<organism evidence="3 4">
    <name type="scientific">Aureibaculum algae</name>
    <dbReference type="NCBI Taxonomy" id="2584122"/>
    <lineage>
        <taxon>Bacteria</taxon>
        <taxon>Pseudomonadati</taxon>
        <taxon>Bacteroidota</taxon>
        <taxon>Flavobacteriia</taxon>
        <taxon>Flavobacteriales</taxon>
        <taxon>Flavobacteriaceae</taxon>
        <taxon>Aureibaculum</taxon>
    </lineage>
</organism>
<dbReference type="OrthoDB" id="1522859at2"/>
<dbReference type="InterPro" id="IPR037682">
    <property type="entry name" value="TonB_C"/>
</dbReference>